<dbReference type="Proteomes" id="UP000799754">
    <property type="component" value="Unassembled WGS sequence"/>
</dbReference>
<sequence>MYNTKSSCKAFCCDVSLTTTDRKVKIVPGIQYYLDGDRSPNNGPIVIASRLRKEVELDVSTQLSGGACMNTSRHYESSEIASISTLARTPGQPQETARVRNSKTNNNTSTLPPNRYGIIGTANAPHEATTFGDHPRARAARNAPARRQHQSMTRAMGFSPFPSRSGEGADSQCLEEETA</sequence>
<evidence type="ECO:0000313" key="2">
    <source>
        <dbReference type="Proteomes" id="UP000799754"/>
    </source>
</evidence>
<dbReference type="EMBL" id="MU006724">
    <property type="protein sequence ID" value="KAF2625784.1"/>
    <property type="molecule type" value="Genomic_DNA"/>
</dbReference>
<gene>
    <name evidence="1" type="ORF">BU25DRAFT_423112</name>
</gene>
<evidence type="ECO:0000313" key="1">
    <source>
        <dbReference type="EMBL" id="KAF2625784.1"/>
    </source>
</evidence>
<reference evidence="1" key="1">
    <citation type="journal article" date="2020" name="Stud. Mycol.">
        <title>101 Dothideomycetes genomes: a test case for predicting lifestyles and emergence of pathogens.</title>
        <authorList>
            <person name="Haridas S."/>
            <person name="Albert R."/>
            <person name="Binder M."/>
            <person name="Bloem J."/>
            <person name="Labutti K."/>
            <person name="Salamov A."/>
            <person name="Andreopoulos B."/>
            <person name="Baker S."/>
            <person name="Barry K."/>
            <person name="Bills G."/>
            <person name="Bluhm B."/>
            <person name="Cannon C."/>
            <person name="Castanera R."/>
            <person name="Culley D."/>
            <person name="Daum C."/>
            <person name="Ezra D."/>
            <person name="Gonzalez J."/>
            <person name="Henrissat B."/>
            <person name="Kuo A."/>
            <person name="Liang C."/>
            <person name="Lipzen A."/>
            <person name="Lutzoni F."/>
            <person name="Magnuson J."/>
            <person name="Mondo S."/>
            <person name="Nolan M."/>
            <person name="Ohm R."/>
            <person name="Pangilinan J."/>
            <person name="Park H.-J."/>
            <person name="Ramirez L."/>
            <person name="Alfaro M."/>
            <person name="Sun H."/>
            <person name="Tritt A."/>
            <person name="Yoshinaga Y."/>
            <person name="Zwiers L.-H."/>
            <person name="Turgeon B."/>
            <person name="Goodwin S."/>
            <person name="Spatafora J."/>
            <person name="Crous P."/>
            <person name="Grigoriev I."/>
        </authorList>
    </citation>
    <scope>NUCLEOTIDE SEQUENCE</scope>
    <source>
        <strain evidence="1">CBS 525.71</strain>
    </source>
</reference>
<keyword evidence="2" id="KW-1185">Reference proteome</keyword>
<organism evidence="1 2">
    <name type="scientific">Macroventuria anomochaeta</name>
    <dbReference type="NCBI Taxonomy" id="301207"/>
    <lineage>
        <taxon>Eukaryota</taxon>
        <taxon>Fungi</taxon>
        <taxon>Dikarya</taxon>
        <taxon>Ascomycota</taxon>
        <taxon>Pezizomycotina</taxon>
        <taxon>Dothideomycetes</taxon>
        <taxon>Pleosporomycetidae</taxon>
        <taxon>Pleosporales</taxon>
        <taxon>Pleosporineae</taxon>
        <taxon>Didymellaceae</taxon>
        <taxon>Macroventuria</taxon>
    </lineage>
</organism>
<accession>A0ACB6RXB5</accession>
<protein>
    <submittedName>
        <fullName evidence="1">Uncharacterized protein</fullName>
    </submittedName>
</protein>
<proteinExistence type="predicted"/>
<name>A0ACB6RXB5_9PLEO</name>
<comment type="caution">
    <text evidence="1">The sequence shown here is derived from an EMBL/GenBank/DDBJ whole genome shotgun (WGS) entry which is preliminary data.</text>
</comment>